<dbReference type="AlphaFoldDB" id="A0A409XYQ4"/>
<reference evidence="3 4" key="1">
    <citation type="journal article" date="2018" name="Evol. Lett.">
        <title>Horizontal gene cluster transfer increased hallucinogenic mushroom diversity.</title>
        <authorList>
            <person name="Reynolds H.T."/>
            <person name="Vijayakumar V."/>
            <person name="Gluck-Thaler E."/>
            <person name="Korotkin H.B."/>
            <person name="Matheny P.B."/>
            <person name="Slot J.C."/>
        </authorList>
    </citation>
    <scope>NUCLEOTIDE SEQUENCE [LARGE SCALE GENOMIC DNA]</scope>
    <source>
        <strain evidence="3 4">SRW20</strain>
    </source>
</reference>
<dbReference type="InterPro" id="IPR043708">
    <property type="entry name" value="DUF5648"/>
</dbReference>
<dbReference type="Pfam" id="PF18885">
    <property type="entry name" value="DUF5648"/>
    <property type="match status" value="1"/>
</dbReference>
<comment type="caution">
    <text evidence="3">The sequence shown here is derived from an EMBL/GenBank/DDBJ whole genome shotgun (WGS) entry which is preliminary data.</text>
</comment>
<protein>
    <recommendedName>
        <fullName evidence="2">DUF5648 domain-containing protein</fullName>
    </recommendedName>
</protein>
<keyword evidence="1" id="KW-0732">Signal</keyword>
<keyword evidence="4" id="KW-1185">Reference proteome</keyword>
<accession>A0A409XYQ4</accession>
<feature type="signal peptide" evidence="1">
    <location>
        <begin position="1"/>
        <end position="20"/>
    </location>
</feature>
<sequence>MKFLVAFSLFLVCGFSAVSAATGPDARPFPRPTEQCADRSLTAPVIQGSNAQRKTIALFSVGKYIDWVSVTHITDPWVYLGETFLAWDTPQGNLTTPLYRLYNPTNTDTLCATSRDTNAPSFPGYRVQYILGHVYPTQICGSVPLLGVYNAATGVHYYTTNAAVHTQFMGITGWVDASPGAFVIPVW</sequence>
<dbReference type="Proteomes" id="UP000284706">
    <property type="component" value="Unassembled WGS sequence"/>
</dbReference>
<name>A0A409XYQ4_9AGAR</name>
<gene>
    <name evidence="3" type="ORF">CVT26_015588</name>
</gene>
<feature type="chain" id="PRO_5019161723" description="DUF5648 domain-containing protein" evidence="1">
    <location>
        <begin position="21"/>
        <end position="187"/>
    </location>
</feature>
<evidence type="ECO:0000256" key="1">
    <source>
        <dbReference type="SAM" id="SignalP"/>
    </source>
</evidence>
<organism evidence="3 4">
    <name type="scientific">Gymnopilus dilepis</name>
    <dbReference type="NCBI Taxonomy" id="231916"/>
    <lineage>
        <taxon>Eukaryota</taxon>
        <taxon>Fungi</taxon>
        <taxon>Dikarya</taxon>
        <taxon>Basidiomycota</taxon>
        <taxon>Agaricomycotina</taxon>
        <taxon>Agaricomycetes</taxon>
        <taxon>Agaricomycetidae</taxon>
        <taxon>Agaricales</taxon>
        <taxon>Agaricineae</taxon>
        <taxon>Hymenogastraceae</taxon>
        <taxon>Gymnopilus</taxon>
    </lineage>
</organism>
<dbReference type="EMBL" id="NHYE01001407">
    <property type="protein sequence ID" value="PPQ95902.1"/>
    <property type="molecule type" value="Genomic_DNA"/>
</dbReference>
<feature type="domain" description="DUF5648" evidence="2">
    <location>
        <begin position="75"/>
        <end position="176"/>
    </location>
</feature>
<evidence type="ECO:0000313" key="4">
    <source>
        <dbReference type="Proteomes" id="UP000284706"/>
    </source>
</evidence>
<dbReference type="InParanoid" id="A0A409XYQ4"/>
<evidence type="ECO:0000259" key="2">
    <source>
        <dbReference type="Pfam" id="PF18885"/>
    </source>
</evidence>
<proteinExistence type="predicted"/>
<evidence type="ECO:0000313" key="3">
    <source>
        <dbReference type="EMBL" id="PPQ95902.1"/>
    </source>
</evidence>
<dbReference type="OrthoDB" id="9971254at2759"/>